<evidence type="ECO:0000313" key="4">
    <source>
        <dbReference type="Proteomes" id="UP000176287"/>
    </source>
</evidence>
<dbReference type="InterPro" id="IPR011055">
    <property type="entry name" value="Dup_hybrid_motif"/>
</dbReference>
<dbReference type="AlphaFoldDB" id="A0A1G2CCW9"/>
<dbReference type="InterPro" id="IPR050570">
    <property type="entry name" value="Cell_wall_metabolism_enzyme"/>
</dbReference>
<dbReference type="PANTHER" id="PTHR21666">
    <property type="entry name" value="PEPTIDASE-RELATED"/>
    <property type="match status" value="1"/>
</dbReference>
<reference evidence="3 4" key="1">
    <citation type="journal article" date="2016" name="Nat. Commun.">
        <title>Thousands of microbial genomes shed light on interconnected biogeochemical processes in an aquifer system.</title>
        <authorList>
            <person name="Anantharaman K."/>
            <person name="Brown C.T."/>
            <person name="Hug L.A."/>
            <person name="Sharon I."/>
            <person name="Castelle C.J."/>
            <person name="Probst A.J."/>
            <person name="Thomas B.C."/>
            <person name="Singh A."/>
            <person name="Wilkins M.J."/>
            <person name="Karaoz U."/>
            <person name="Brodie E.L."/>
            <person name="Williams K.H."/>
            <person name="Hubbard S.S."/>
            <person name="Banfield J.F."/>
        </authorList>
    </citation>
    <scope>NUCLEOTIDE SEQUENCE [LARGE SCALE GENOMIC DNA]</scope>
</reference>
<organism evidence="3 4">
    <name type="scientific">Candidatus Liptonbacteria bacterium RIFCSPLOWO2_01_FULL_45_15</name>
    <dbReference type="NCBI Taxonomy" id="1798649"/>
    <lineage>
        <taxon>Bacteria</taxon>
        <taxon>Candidatus Liptoniibacteriota</taxon>
    </lineage>
</organism>
<dbReference type="PANTHER" id="PTHR21666:SF286">
    <property type="entry name" value="LIPOPROTEIN NLPD"/>
    <property type="match status" value="1"/>
</dbReference>
<feature type="domain" description="M23ase beta-sheet core" evidence="2">
    <location>
        <begin position="304"/>
        <end position="395"/>
    </location>
</feature>
<dbReference type="GO" id="GO:0004222">
    <property type="term" value="F:metalloendopeptidase activity"/>
    <property type="evidence" value="ECO:0007669"/>
    <property type="project" value="TreeGrafter"/>
</dbReference>
<dbReference type="CDD" id="cd12797">
    <property type="entry name" value="M23_peptidase"/>
    <property type="match status" value="1"/>
</dbReference>
<dbReference type="Gene3D" id="6.10.250.3150">
    <property type="match status" value="1"/>
</dbReference>
<gene>
    <name evidence="3" type="ORF">A3B13_03410</name>
</gene>
<dbReference type="STRING" id="1798649.A3B13_03410"/>
<evidence type="ECO:0000256" key="1">
    <source>
        <dbReference type="SAM" id="Coils"/>
    </source>
</evidence>
<name>A0A1G2CCW9_9BACT</name>
<sequence length="434" mass="48250">MLNAMEFKKLSAMIFVFLLVFGAAFPKAFGQVAASKEELQSKIQQKTQELQSINAQLQEAQKSLSQTQNQRQTLQKQLNIYKNTINQLNLNIKEGSVSIEKLSFEVDSLNYDLKDIQSSMGDKEAAVGKLLLSIQKNDNENSNLLEIFLKSKTLADGILETQSLFNLHNQMKIEIDSLRALSAQYQNTLKEKNIKVSEVQVHQTNLSSRKTIITNQKEEQQIILTQTKSQEAVYQKQLSDLKKLQDQIDAEIEMMGMQLREDIDPSLLPATDTSVFLNPVPKGILSQGYARTDFALKTYKSQWHNGIDIAAPIGTEVYAPADGTVINVGNQDKFCPRAAYGKFMEIKHNNGLTTLYGHLSLYLVSIGQKVTRGQLIGYVGKTGWATGPHVHFTVFASQTLTPARAGYPEGTKPSTCGPMPVGGDINPLLYTSIK</sequence>
<feature type="coiled-coil region" evidence="1">
    <location>
        <begin position="36"/>
        <end position="91"/>
    </location>
</feature>
<dbReference type="EMBL" id="MHKZ01000047">
    <property type="protein sequence ID" value="OGY99021.1"/>
    <property type="molecule type" value="Genomic_DNA"/>
</dbReference>
<keyword evidence="1" id="KW-0175">Coiled coil</keyword>
<proteinExistence type="predicted"/>
<evidence type="ECO:0000313" key="3">
    <source>
        <dbReference type="EMBL" id="OGY99021.1"/>
    </source>
</evidence>
<dbReference type="Gene3D" id="2.70.70.10">
    <property type="entry name" value="Glucose Permease (Domain IIA)"/>
    <property type="match status" value="1"/>
</dbReference>
<dbReference type="SUPFAM" id="SSF57997">
    <property type="entry name" value="Tropomyosin"/>
    <property type="match status" value="1"/>
</dbReference>
<accession>A0A1G2CCW9</accession>
<evidence type="ECO:0000259" key="2">
    <source>
        <dbReference type="Pfam" id="PF01551"/>
    </source>
</evidence>
<dbReference type="InterPro" id="IPR016047">
    <property type="entry name" value="M23ase_b-sheet_dom"/>
</dbReference>
<dbReference type="Proteomes" id="UP000176287">
    <property type="component" value="Unassembled WGS sequence"/>
</dbReference>
<protein>
    <recommendedName>
        <fullName evidence="2">M23ase beta-sheet core domain-containing protein</fullName>
    </recommendedName>
</protein>
<dbReference type="Pfam" id="PF01551">
    <property type="entry name" value="Peptidase_M23"/>
    <property type="match status" value="1"/>
</dbReference>
<dbReference type="SUPFAM" id="SSF51261">
    <property type="entry name" value="Duplicated hybrid motif"/>
    <property type="match status" value="1"/>
</dbReference>
<comment type="caution">
    <text evidence="3">The sequence shown here is derived from an EMBL/GenBank/DDBJ whole genome shotgun (WGS) entry which is preliminary data.</text>
</comment>